<accession>A0A9P6KBB5</accession>
<dbReference type="EMBL" id="JAABOA010003591">
    <property type="protein sequence ID" value="KAF9578500.1"/>
    <property type="molecule type" value="Genomic_DNA"/>
</dbReference>
<sequence>MSRASDTKVAGNHTVAGPSMLPKNGSTVTKHIELDWRYLSTDAYSSGDSSSQWEEDADDAYDVPDNVVEDLQIRDPTQVDLIPAAVDVAATATAPAANVVSNNNNSGSSKKAHATTAALDRSLQGHPHPHSHVKDASPGSNASSRIKRRSTGRLTSERLSSIRASIRPSSQSAANTSQEEMTPTPPARLEKRASGSLRRTKTRFRIEDQPQDETPSSSESSVKLEGEVKALKARIQELEMERTGRSLKNLTIITPQPPSSPHSPVYQNGEETSPSRSERLQGLLQRSRTSASTLLDSPSRQRPPLAATSRSTTTRERPPKPSDQSYSPTSTGSSPARATLPPSSPITAQMSTHHINLLRTALRSYERAALPVSVSSIGSGSTTLAMSKVVTSTISMNETLRAWVRANIDLADSASMNILLRTSDEQIRSLTKVLLDLASSSSALSGATDRSSVHLETVPSPHPRSPIHPTQVQRIGQGSSTSRMTQSYASDFSNDRHLSLDGHAVSRRLPSGTFLSQEIEILPERPVQPRLQHGRSSGPLLQLQQQQQQLSRLGSPRSLQPHATSRFASNGSEALVERPQRRLEARNNSSQHFSRHSLPLDRLGLDQPQLQHVMYDHRLEVHSEGELSLQPRTRAGVLEHYGHERAVFSEHEDGHGHGHNLNEVVEWGAASLERLPRPSFMARRAHPHQQQLLLPEDLEHEQQILQQQQQEQQQQHEFELAMEHGYEQPMLAQEHPHEQAFQHGHVYEQRLHEQEYPGQHVPSLRMPPSEHHHHHRSSKQQQYFLQHQQDMMMTTPAMPSPTSSPSSSSRVEAPSMISSNN</sequence>
<feature type="compositionally biased region" description="Polar residues" evidence="1">
    <location>
        <begin position="212"/>
        <end position="221"/>
    </location>
</feature>
<feature type="compositionally biased region" description="Polar residues" evidence="1">
    <location>
        <begin position="265"/>
        <end position="275"/>
    </location>
</feature>
<feature type="compositionally biased region" description="Polar residues" evidence="1">
    <location>
        <begin position="152"/>
        <end position="181"/>
    </location>
</feature>
<feature type="region of interest" description="Disordered" evidence="1">
    <location>
        <begin position="122"/>
        <end position="225"/>
    </location>
</feature>
<feature type="region of interest" description="Disordered" evidence="1">
    <location>
        <begin position="759"/>
        <end position="821"/>
    </location>
</feature>
<feature type="region of interest" description="Disordered" evidence="1">
    <location>
        <begin position="98"/>
        <end position="117"/>
    </location>
</feature>
<name>A0A9P6KBB5_9FUNG</name>
<dbReference type="Proteomes" id="UP000780801">
    <property type="component" value="Unassembled WGS sequence"/>
</dbReference>
<feature type="region of interest" description="Disordered" evidence="1">
    <location>
        <begin position="1"/>
        <end position="26"/>
    </location>
</feature>
<feature type="compositionally biased region" description="Polar residues" evidence="1">
    <location>
        <begin position="284"/>
        <end position="300"/>
    </location>
</feature>
<dbReference type="OrthoDB" id="2287434at2759"/>
<feature type="region of interest" description="Disordered" evidence="1">
    <location>
        <begin position="446"/>
        <end position="487"/>
    </location>
</feature>
<evidence type="ECO:0000313" key="2">
    <source>
        <dbReference type="EMBL" id="KAF9578500.1"/>
    </source>
</evidence>
<feature type="compositionally biased region" description="Polar residues" evidence="1">
    <location>
        <begin position="779"/>
        <end position="789"/>
    </location>
</feature>
<proteinExistence type="predicted"/>
<protein>
    <submittedName>
        <fullName evidence="2">Uncharacterized protein</fullName>
    </submittedName>
</protein>
<gene>
    <name evidence="2" type="ORF">BGW38_005663</name>
</gene>
<dbReference type="AlphaFoldDB" id="A0A9P6KBB5"/>
<feature type="compositionally biased region" description="Low complexity" evidence="1">
    <location>
        <begin position="534"/>
        <end position="561"/>
    </location>
</feature>
<keyword evidence="3" id="KW-1185">Reference proteome</keyword>
<feature type="region of interest" description="Disordered" evidence="1">
    <location>
        <begin position="529"/>
        <end position="575"/>
    </location>
</feature>
<organism evidence="2 3">
    <name type="scientific">Lunasporangiospora selenospora</name>
    <dbReference type="NCBI Taxonomy" id="979761"/>
    <lineage>
        <taxon>Eukaryota</taxon>
        <taxon>Fungi</taxon>
        <taxon>Fungi incertae sedis</taxon>
        <taxon>Mucoromycota</taxon>
        <taxon>Mortierellomycotina</taxon>
        <taxon>Mortierellomycetes</taxon>
        <taxon>Mortierellales</taxon>
        <taxon>Mortierellaceae</taxon>
        <taxon>Lunasporangiospora</taxon>
    </lineage>
</organism>
<feature type="compositionally biased region" description="Polar residues" evidence="1">
    <location>
        <begin position="323"/>
        <end position="336"/>
    </location>
</feature>
<evidence type="ECO:0000313" key="3">
    <source>
        <dbReference type="Proteomes" id="UP000780801"/>
    </source>
</evidence>
<feature type="compositionally biased region" description="Polar residues" evidence="1">
    <location>
        <begin position="562"/>
        <end position="572"/>
    </location>
</feature>
<reference evidence="2" key="1">
    <citation type="journal article" date="2020" name="Fungal Divers.">
        <title>Resolving the Mortierellaceae phylogeny through synthesis of multi-gene phylogenetics and phylogenomics.</title>
        <authorList>
            <person name="Vandepol N."/>
            <person name="Liber J."/>
            <person name="Desiro A."/>
            <person name="Na H."/>
            <person name="Kennedy M."/>
            <person name="Barry K."/>
            <person name="Grigoriev I.V."/>
            <person name="Miller A.N."/>
            <person name="O'Donnell K."/>
            <person name="Stajich J.E."/>
            <person name="Bonito G."/>
        </authorList>
    </citation>
    <scope>NUCLEOTIDE SEQUENCE</scope>
    <source>
        <strain evidence="2">KOD1015</strain>
    </source>
</reference>
<evidence type="ECO:0000256" key="1">
    <source>
        <dbReference type="SAM" id="MobiDB-lite"/>
    </source>
</evidence>
<feature type="non-terminal residue" evidence="2">
    <location>
        <position position="821"/>
    </location>
</feature>
<comment type="caution">
    <text evidence="2">The sequence shown here is derived from an EMBL/GenBank/DDBJ whole genome shotgun (WGS) entry which is preliminary data.</text>
</comment>
<feature type="region of interest" description="Disordered" evidence="1">
    <location>
        <begin position="240"/>
        <end position="347"/>
    </location>
</feature>
<feature type="compositionally biased region" description="Polar residues" evidence="1">
    <location>
        <begin position="468"/>
        <end position="487"/>
    </location>
</feature>
<feature type="compositionally biased region" description="Low complexity" evidence="1">
    <location>
        <begin position="791"/>
        <end position="809"/>
    </location>
</feature>